<keyword evidence="5" id="KW-1185">Reference proteome</keyword>
<protein>
    <submittedName>
        <fullName evidence="4">Sterol desaturase family protein</fullName>
    </submittedName>
</protein>
<feature type="domain" description="Fatty acid hydroxylase" evidence="3">
    <location>
        <begin position="60"/>
        <end position="213"/>
    </location>
</feature>
<feature type="transmembrane region" description="Helical" evidence="2">
    <location>
        <begin position="136"/>
        <end position="160"/>
    </location>
</feature>
<dbReference type="Pfam" id="PF04116">
    <property type="entry name" value="FA_hydroxylase"/>
    <property type="match status" value="1"/>
</dbReference>
<dbReference type="Proteomes" id="UP001056035">
    <property type="component" value="Chromosome"/>
</dbReference>
<dbReference type="RefSeq" id="WP_254571415.1">
    <property type="nucleotide sequence ID" value="NZ_CP098502.1"/>
</dbReference>
<feature type="compositionally biased region" description="Pro residues" evidence="1">
    <location>
        <begin position="233"/>
        <end position="245"/>
    </location>
</feature>
<evidence type="ECO:0000256" key="2">
    <source>
        <dbReference type="SAM" id="Phobius"/>
    </source>
</evidence>
<keyword evidence="2" id="KW-1133">Transmembrane helix</keyword>
<gene>
    <name evidence="4" type="ORF">NBH00_00560</name>
</gene>
<sequence>MAGPIPPHRHGSTIRTLAEARAELWRSRSPRILATGVALALLARVAFGGGPSWRDAVAVAVMLGVFPFGEWAIHVYLLHLPPIRWRGRRVELVTAAAHREHHERPHHLGLILLGPAEALGLLLLAVPLVVGTLTGLLTLAGAAPGLGAVLTATLTTYVLIGVYEWTHLLIHTAYRPRSRAYAAVHRGHRLHHFKNEHYWHGITSTVADHVLRTAPDHRTVERSPTARTLTEAPPAPQPPQRPVAP</sequence>
<name>A0ABY5DRQ4_9ACTN</name>
<keyword evidence="2" id="KW-0472">Membrane</keyword>
<keyword evidence="2" id="KW-0812">Transmembrane</keyword>
<evidence type="ECO:0000313" key="4">
    <source>
        <dbReference type="EMBL" id="UTI64716.1"/>
    </source>
</evidence>
<evidence type="ECO:0000313" key="5">
    <source>
        <dbReference type="Proteomes" id="UP001056035"/>
    </source>
</evidence>
<proteinExistence type="predicted"/>
<dbReference type="InterPro" id="IPR006694">
    <property type="entry name" value="Fatty_acid_hydroxylase"/>
</dbReference>
<evidence type="ECO:0000256" key="1">
    <source>
        <dbReference type="SAM" id="MobiDB-lite"/>
    </source>
</evidence>
<feature type="transmembrane region" description="Helical" evidence="2">
    <location>
        <begin position="108"/>
        <end position="130"/>
    </location>
</feature>
<feature type="region of interest" description="Disordered" evidence="1">
    <location>
        <begin position="217"/>
        <end position="245"/>
    </location>
</feature>
<dbReference type="EMBL" id="CP098502">
    <property type="protein sequence ID" value="UTI64716.1"/>
    <property type="molecule type" value="Genomic_DNA"/>
</dbReference>
<evidence type="ECO:0000259" key="3">
    <source>
        <dbReference type="Pfam" id="PF04116"/>
    </source>
</evidence>
<reference evidence="4 5" key="1">
    <citation type="submission" date="2022-06" db="EMBL/GenBank/DDBJ databases">
        <title>Paraconexibacter antarcticus.</title>
        <authorList>
            <person name="Kim C.S."/>
        </authorList>
    </citation>
    <scope>NUCLEOTIDE SEQUENCE [LARGE SCALE GENOMIC DNA]</scope>
    <source>
        <strain evidence="4 5">02-257</strain>
    </source>
</reference>
<feature type="transmembrane region" description="Helical" evidence="2">
    <location>
        <begin position="56"/>
        <end position="79"/>
    </location>
</feature>
<accession>A0ABY5DRQ4</accession>
<organism evidence="4 5">
    <name type="scientific">Paraconexibacter antarcticus</name>
    <dbReference type="NCBI Taxonomy" id="2949664"/>
    <lineage>
        <taxon>Bacteria</taxon>
        <taxon>Bacillati</taxon>
        <taxon>Actinomycetota</taxon>
        <taxon>Thermoleophilia</taxon>
        <taxon>Solirubrobacterales</taxon>
        <taxon>Paraconexibacteraceae</taxon>
        <taxon>Paraconexibacter</taxon>
    </lineage>
</organism>